<dbReference type="InterPro" id="IPR026992">
    <property type="entry name" value="DIOX_N"/>
</dbReference>
<dbReference type="InterPro" id="IPR044861">
    <property type="entry name" value="IPNS-like_FE2OG_OXY"/>
</dbReference>
<evidence type="ECO:0000256" key="10">
    <source>
        <dbReference type="ARBA" id="ARBA00049359"/>
    </source>
</evidence>
<gene>
    <name evidence="13" type="ORF">G6N76_22010</name>
</gene>
<keyword evidence="11" id="KW-0479">Metal-binding</keyword>
<dbReference type="InterPro" id="IPR027443">
    <property type="entry name" value="IPNS-like_sf"/>
</dbReference>
<comment type="caution">
    <text evidence="13">The sequence shown here is derived from an EMBL/GenBank/DDBJ whole genome shotgun (WGS) entry which is preliminary data.</text>
</comment>
<feature type="domain" description="Fe2OG dioxygenase" evidence="12">
    <location>
        <begin position="172"/>
        <end position="281"/>
    </location>
</feature>
<dbReference type="EC" id="1.13.12.19" evidence="4"/>
<comment type="cofactor">
    <cofactor evidence="1">
        <name>Fe(2+)</name>
        <dbReference type="ChEBI" id="CHEBI:29033"/>
    </cofactor>
</comment>
<keyword evidence="6" id="KW-0266">Ethylene biosynthesis</keyword>
<evidence type="ECO:0000256" key="9">
    <source>
        <dbReference type="ARBA" id="ARBA00047725"/>
    </source>
</evidence>
<dbReference type="AlphaFoldDB" id="A0A6M1S5X4"/>
<sequence length="322" mass="35561">MQRETTPQVSEQTIPVIDVAPFITGGEGASDVVRQLETAARDTGFFLVTGHGVSSEITKRLYDLARSFFDFPQEWKVTQGRTTDLDGGVAFSPIADEALAATLGIKTPGDYKESLNYGPRLKGGAWPDQPAGLRQAFIDYFGEMERLAFHLRQAFCAAIGLPAEYFEPSFVDHLSALRVINYPEQEETPLPGQMRAGMHTDYGFMTILRSEASPGGLQVQRRDGEWLDAPNIEGAYVVNIGDAFMRWTNDEWVSTPHRVANPPGDRKGSARRQSIPFFLNPNAGTVIECLAPFTRHGKAAKYDPITYGEYIALKTSQAFSKS</sequence>
<evidence type="ECO:0000256" key="4">
    <source>
        <dbReference type="ARBA" id="ARBA00012531"/>
    </source>
</evidence>
<accession>A0A6M1S5X4</accession>
<dbReference type="Pfam" id="PF03171">
    <property type="entry name" value="2OG-FeII_Oxy"/>
    <property type="match status" value="1"/>
</dbReference>
<dbReference type="GO" id="GO:0046872">
    <property type="term" value="F:metal ion binding"/>
    <property type="evidence" value="ECO:0007669"/>
    <property type="project" value="UniProtKB-KW"/>
</dbReference>
<dbReference type="Gene3D" id="2.60.120.330">
    <property type="entry name" value="B-lactam Antibiotic, Isopenicillin N Synthase, Chain"/>
    <property type="match status" value="1"/>
</dbReference>
<dbReference type="InterPro" id="IPR005123">
    <property type="entry name" value="Oxoglu/Fe-dep_dioxygenase_dom"/>
</dbReference>
<proteinExistence type="inferred from homology"/>
<keyword evidence="11" id="KW-0408">Iron</keyword>
<dbReference type="GO" id="GO:0009693">
    <property type="term" value="P:ethylene biosynthetic process"/>
    <property type="evidence" value="ECO:0007669"/>
    <property type="project" value="UniProtKB-KW"/>
</dbReference>
<evidence type="ECO:0000259" key="12">
    <source>
        <dbReference type="PROSITE" id="PS51471"/>
    </source>
</evidence>
<name>A0A6M1S5X4_9HYPH</name>
<dbReference type="Pfam" id="PF14226">
    <property type="entry name" value="DIOX_N"/>
    <property type="match status" value="1"/>
</dbReference>
<dbReference type="EMBL" id="JAAKZH010000010">
    <property type="protein sequence ID" value="NGO66343.1"/>
    <property type="molecule type" value="Genomic_DNA"/>
</dbReference>
<comment type="similarity">
    <text evidence="11">Belongs to the iron/ascorbate-dependent oxidoreductase family.</text>
</comment>
<evidence type="ECO:0000313" key="14">
    <source>
        <dbReference type="Proteomes" id="UP000477849"/>
    </source>
</evidence>
<reference evidence="13 14" key="1">
    <citation type="submission" date="2020-02" db="EMBL/GenBank/DDBJ databases">
        <title>Genome sequence of the type strain CCBAU10050 of Rhizobium daejeonense.</title>
        <authorList>
            <person name="Gao J."/>
            <person name="Sun J."/>
        </authorList>
    </citation>
    <scope>NUCLEOTIDE SEQUENCE [LARGE SCALE GENOMIC DNA]</scope>
    <source>
        <strain evidence="13 14">CCBAU10050</strain>
    </source>
</reference>
<keyword evidence="11" id="KW-0560">Oxidoreductase</keyword>
<evidence type="ECO:0000256" key="1">
    <source>
        <dbReference type="ARBA" id="ARBA00001954"/>
    </source>
</evidence>
<protein>
    <recommendedName>
        <fullName evidence="5">2-oxoglutarate-dependent ethylene/succinate-forming enzyme</fullName>
        <ecNumber evidence="4">1.13.12.19</ecNumber>
        <ecNumber evidence="3">1.14.20.7</ecNumber>
    </recommendedName>
    <alternativeName>
        <fullName evidence="7">2-oxoglutarate dioxygenase (ethylene-forming)</fullName>
    </alternativeName>
    <alternativeName>
        <fullName evidence="8">2-oxoglutarate/L-arginine monooxygenase/decarboxylase (succinate-forming)</fullName>
    </alternativeName>
</protein>
<evidence type="ECO:0000256" key="5">
    <source>
        <dbReference type="ARBA" id="ARBA00019045"/>
    </source>
</evidence>
<dbReference type="PROSITE" id="PS51471">
    <property type="entry name" value="FE2OG_OXY"/>
    <property type="match status" value="1"/>
</dbReference>
<evidence type="ECO:0000256" key="8">
    <source>
        <dbReference type="ARBA" id="ARBA00031282"/>
    </source>
</evidence>
<evidence type="ECO:0000256" key="6">
    <source>
        <dbReference type="ARBA" id="ARBA00022666"/>
    </source>
</evidence>
<dbReference type="PANTHER" id="PTHR47990">
    <property type="entry name" value="2-OXOGLUTARATE (2OG) AND FE(II)-DEPENDENT OXYGENASE SUPERFAMILY PROTEIN-RELATED"/>
    <property type="match status" value="1"/>
</dbReference>
<dbReference type="GO" id="GO:0102276">
    <property type="term" value="F:2-oxoglutarate oxygenase/decarboxylase (ethylene-forming) activity"/>
    <property type="evidence" value="ECO:0007669"/>
    <property type="project" value="UniProtKB-EC"/>
</dbReference>
<dbReference type="InterPro" id="IPR050231">
    <property type="entry name" value="Iron_ascorbate_oxido_reductase"/>
</dbReference>
<evidence type="ECO:0000256" key="11">
    <source>
        <dbReference type="RuleBase" id="RU003682"/>
    </source>
</evidence>
<dbReference type="PRINTS" id="PR00682">
    <property type="entry name" value="IPNSYNTHASE"/>
</dbReference>
<dbReference type="SUPFAM" id="SSF51197">
    <property type="entry name" value="Clavaminate synthase-like"/>
    <property type="match status" value="1"/>
</dbReference>
<keyword evidence="14" id="KW-1185">Reference proteome</keyword>
<organism evidence="13 14">
    <name type="scientific">Rhizobium daejeonense</name>
    <dbReference type="NCBI Taxonomy" id="240521"/>
    <lineage>
        <taxon>Bacteria</taxon>
        <taxon>Pseudomonadati</taxon>
        <taxon>Pseudomonadota</taxon>
        <taxon>Alphaproteobacteria</taxon>
        <taxon>Hyphomicrobiales</taxon>
        <taxon>Rhizobiaceae</taxon>
        <taxon>Rhizobium/Agrobacterium group</taxon>
        <taxon>Rhizobium</taxon>
    </lineage>
</organism>
<dbReference type="EC" id="1.14.20.7" evidence="3"/>
<evidence type="ECO:0000256" key="2">
    <source>
        <dbReference type="ARBA" id="ARBA00004767"/>
    </source>
</evidence>
<dbReference type="Proteomes" id="UP000477849">
    <property type="component" value="Unassembled WGS sequence"/>
</dbReference>
<dbReference type="RefSeq" id="WP_163901522.1">
    <property type="nucleotide sequence ID" value="NZ_CP048427.1"/>
</dbReference>
<evidence type="ECO:0000313" key="13">
    <source>
        <dbReference type="EMBL" id="NGO66343.1"/>
    </source>
</evidence>
<comment type="catalytic activity">
    <reaction evidence="9">
        <text>2-oxoglutarate + O2 + 2 H(+) = ethene + 3 CO2 + H2O</text>
        <dbReference type="Rhea" id="RHEA:31523"/>
        <dbReference type="ChEBI" id="CHEBI:15377"/>
        <dbReference type="ChEBI" id="CHEBI:15378"/>
        <dbReference type="ChEBI" id="CHEBI:15379"/>
        <dbReference type="ChEBI" id="CHEBI:16526"/>
        <dbReference type="ChEBI" id="CHEBI:16810"/>
        <dbReference type="ChEBI" id="CHEBI:18153"/>
        <dbReference type="EC" id="1.13.12.19"/>
    </reaction>
</comment>
<evidence type="ECO:0000256" key="7">
    <source>
        <dbReference type="ARBA" id="ARBA00031011"/>
    </source>
</evidence>
<comment type="catalytic activity">
    <reaction evidence="10">
        <text>L-arginine + 2-oxoglutarate + O2 = guanidine + L-glutamate 5-semialdehyde + succinate + CO2</text>
        <dbReference type="Rhea" id="RHEA:31535"/>
        <dbReference type="ChEBI" id="CHEBI:15379"/>
        <dbReference type="ChEBI" id="CHEBI:16526"/>
        <dbReference type="ChEBI" id="CHEBI:16810"/>
        <dbReference type="ChEBI" id="CHEBI:30031"/>
        <dbReference type="ChEBI" id="CHEBI:30087"/>
        <dbReference type="ChEBI" id="CHEBI:32682"/>
        <dbReference type="ChEBI" id="CHEBI:58066"/>
        <dbReference type="EC" id="1.14.20.7"/>
    </reaction>
</comment>
<comment type="pathway">
    <text evidence="2">Alkene biosynthesis; ethylene biosynthesis via 2-oxoglutarate.</text>
</comment>
<evidence type="ECO:0000256" key="3">
    <source>
        <dbReference type="ARBA" id="ARBA00012293"/>
    </source>
</evidence>